<dbReference type="Pfam" id="PF00078">
    <property type="entry name" value="RVT_1"/>
    <property type="match status" value="1"/>
</dbReference>
<dbReference type="CDD" id="cd01647">
    <property type="entry name" value="RT_LTR"/>
    <property type="match status" value="1"/>
</dbReference>
<dbReference type="Proteomes" id="UP000219338">
    <property type="component" value="Unassembled WGS sequence"/>
</dbReference>
<dbReference type="Pfam" id="PF17921">
    <property type="entry name" value="Integrase_H2C2"/>
    <property type="match status" value="1"/>
</dbReference>
<dbReference type="PANTHER" id="PTHR24559:SF440">
    <property type="entry name" value="RIBONUCLEASE H"/>
    <property type="match status" value="1"/>
</dbReference>
<dbReference type="Gene3D" id="1.10.340.70">
    <property type="match status" value="1"/>
</dbReference>
<dbReference type="InterPro" id="IPR053134">
    <property type="entry name" value="RNA-dir_DNA_polymerase"/>
</dbReference>
<organism evidence="2 3">
    <name type="scientific">Armillaria ostoyae</name>
    <name type="common">Armillaria root rot fungus</name>
    <dbReference type="NCBI Taxonomy" id="47428"/>
    <lineage>
        <taxon>Eukaryota</taxon>
        <taxon>Fungi</taxon>
        <taxon>Dikarya</taxon>
        <taxon>Basidiomycota</taxon>
        <taxon>Agaricomycotina</taxon>
        <taxon>Agaricomycetes</taxon>
        <taxon>Agaricomycetidae</taxon>
        <taxon>Agaricales</taxon>
        <taxon>Marasmiineae</taxon>
        <taxon>Physalacriaceae</taxon>
        <taxon>Armillaria</taxon>
    </lineage>
</organism>
<dbReference type="PANTHER" id="PTHR24559">
    <property type="entry name" value="TRANSPOSON TY3-I GAG-POL POLYPROTEIN"/>
    <property type="match status" value="1"/>
</dbReference>
<dbReference type="InterPro" id="IPR043502">
    <property type="entry name" value="DNA/RNA_pol_sf"/>
</dbReference>
<protein>
    <recommendedName>
        <fullName evidence="1">Reverse transcriptase domain-containing protein</fullName>
    </recommendedName>
</protein>
<dbReference type="AlphaFoldDB" id="A0A284RI71"/>
<dbReference type="PROSITE" id="PS50878">
    <property type="entry name" value="RT_POL"/>
    <property type="match status" value="1"/>
</dbReference>
<accession>A0A284RI71</accession>
<dbReference type="EMBL" id="FUEG01000009">
    <property type="protein sequence ID" value="SJL08417.1"/>
    <property type="molecule type" value="Genomic_DNA"/>
</dbReference>
<keyword evidence="3" id="KW-1185">Reference proteome</keyword>
<dbReference type="InterPro" id="IPR043128">
    <property type="entry name" value="Rev_trsase/Diguanyl_cyclase"/>
</dbReference>
<sequence>MASPFFFVKKKDGKLCPVQDYRKLNKMMIKNHYPLLLISELMDKLRSAKYFTKLDIRWGYNNVCIKKDDEWKAMFRTNHGLFKPTVMFFGLTNSPTMFQWMMNDIFKDLIATGKVTIYLDDILIFSKTLEEHWKITHCVLELLRKHKLFLKAEKCKFEVLETKYLRVIITRWVTELAEYHFTLHHKPSTTNKKVDLLSRRADHLQGQDDNDKITILAPKHFQALIMPTTNKTHEHIKSATRDHQKWDQGIANSLNHEKGLKEENGLLYYDKRIYVPRDSAVRGEVISHCHDHITAGHPGIEKMKELILRNY</sequence>
<feature type="domain" description="Reverse transcriptase" evidence="1">
    <location>
        <begin position="1"/>
        <end position="169"/>
    </location>
</feature>
<dbReference type="Gene3D" id="3.10.10.10">
    <property type="entry name" value="HIV Type 1 Reverse Transcriptase, subunit A, domain 1"/>
    <property type="match status" value="1"/>
</dbReference>
<dbReference type="InterPro" id="IPR000477">
    <property type="entry name" value="RT_dom"/>
</dbReference>
<dbReference type="Gene3D" id="3.30.70.270">
    <property type="match status" value="1"/>
</dbReference>
<dbReference type="InterPro" id="IPR041588">
    <property type="entry name" value="Integrase_H2C2"/>
</dbReference>
<dbReference type="STRING" id="47428.A0A284RI71"/>
<proteinExistence type="predicted"/>
<evidence type="ECO:0000313" key="3">
    <source>
        <dbReference type="Proteomes" id="UP000219338"/>
    </source>
</evidence>
<evidence type="ECO:0000259" key="1">
    <source>
        <dbReference type="PROSITE" id="PS50878"/>
    </source>
</evidence>
<name>A0A284RI71_ARMOS</name>
<evidence type="ECO:0000313" key="2">
    <source>
        <dbReference type="EMBL" id="SJL08417.1"/>
    </source>
</evidence>
<gene>
    <name evidence="2" type="ORF">ARMOST_11780</name>
</gene>
<dbReference type="SUPFAM" id="SSF56672">
    <property type="entry name" value="DNA/RNA polymerases"/>
    <property type="match status" value="1"/>
</dbReference>
<reference evidence="3" key="1">
    <citation type="journal article" date="2017" name="Nat. Ecol. Evol.">
        <title>Genome expansion and lineage-specific genetic innovations in the forest pathogenic fungi Armillaria.</title>
        <authorList>
            <person name="Sipos G."/>
            <person name="Prasanna A.N."/>
            <person name="Walter M.C."/>
            <person name="O'Connor E."/>
            <person name="Balint B."/>
            <person name="Krizsan K."/>
            <person name="Kiss B."/>
            <person name="Hess J."/>
            <person name="Varga T."/>
            <person name="Slot J."/>
            <person name="Riley R."/>
            <person name="Boka B."/>
            <person name="Rigling D."/>
            <person name="Barry K."/>
            <person name="Lee J."/>
            <person name="Mihaltcheva S."/>
            <person name="LaButti K."/>
            <person name="Lipzen A."/>
            <person name="Waldron R."/>
            <person name="Moloney N.M."/>
            <person name="Sperisen C."/>
            <person name="Kredics L."/>
            <person name="Vagvoelgyi C."/>
            <person name="Patrignani A."/>
            <person name="Fitzpatrick D."/>
            <person name="Nagy I."/>
            <person name="Doyle S."/>
            <person name="Anderson J.B."/>
            <person name="Grigoriev I.V."/>
            <person name="Gueldener U."/>
            <person name="Muensterkoetter M."/>
            <person name="Nagy L.G."/>
        </authorList>
    </citation>
    <scope>NUCLEOTIDE SEQUENCE [LARGE SCALE GENOMIC DNA]</scope>
    <source>
        <strain evidence="3">C18/9</strain>
    </source>
</reference>
<dbReference type="OrthoDB" id="3341476at2759"/>